<feature type="transmembrane region" description="Helical" evidence="1">
    <location>
        <begin position="127"/>
        <end position="147"/>
    </location>
</feature>
<keyword evidence="3" id="KW-1185">Reference proteome</keyword>
<dbReference type="InterPro" id="IPR022134">
    <property type="entry name" value="DUF3667"/>
</dbReference>
<accession>A0AA48H9Z9</accession>
<evidence type="ECO:0000256" key="1">
    <source>
        <dbReference type="SAM" id="Phobius"/>
    </source>
</evidence>
<dbReference type="AlphaFoldDB" id="A0AA48H9Z9"/>
<evidence type="ECO:0008006" key="4">
    <source>
        <dbReference type="Google" id="ProtNLM"/>
    </source>
</evidence>
<protein>
    <recommendedName>
        <fullName evidence="4">DUF3667 domain-containing protein</fullName>
    </recommendedName>
</protein>
<keyword evidence="1" id="KW-0812">Transmembrane</keyword>
<evidence type="ECO:0000313" key="3">
    <source>
        <dbReference type="Proteomes" id="UP001330184"/>
    </source>
</evidence>
<sequence length="261" mass="29988">MTCKNCEARLRTDFLYCPACGAKVVRNRITIKNLWVDFLERYFNLDNTFIKTFIHLFSKPEVVIEGYLQGIRRKYLNPISYVGIALTLSGLLMFIMSKSLDSIDFGFLESEAQSVYQEKLMGFISDYQALIFILYIPLMAISGWLCFDEKKYNFAERIIIFTYALAHYSLLIFIPSLPILLFAPEIYMSFSLVSVLVMMVYAGYVIVRISNSEGVSLIARLLLFYMIFGILYFLSSLLIPIIMLLIGEISLQDLVPPPPQN</sequence>
<organism evidence="2 3">
    <name type="scientific">Flagellimonas marinaquae</name>
    <dbReference type="NCBI Taxonomy" id="254955"/>
    <lineage>
        <taxon>Bacteria</taxon>
        <taxon>Pseudomonadati</taxon>
        <taxon>Bacteroidota</taxon>
        <taxon>Flavobacteriia</taxon>
        <taxon>Flavobacteriales</taxon>
        <taxon>Flavobacteriaceae</taxon>
        <taxon>Flagellimonas</taxon>
    </lineage>
</organism>
<dbReference type="RefSeq" id="WP_338193410.1">
    <property type="nucleotide sequence ID" value="NZ_AP027268.1"/>
</dbReference>
<name>A0AA48H9Z9_9FLAO</name>
<feature type="transmembrane region" description="Helical" evidence="1">
    <location>
        <begin position="79"/>
        <end position="97"/>
    </location>
</feature>
<dbReference type="Proteomes" id="UP001330184">
    <property type="component" value="Chromosome"/>
</dbReference>
<keyword evidence="1" id="KW-1133">Transmembrane helix</keyword>
<feature type="transmembrane region" description="Helical" evidence="1">
    <location>
        <begin position="159"/>
        <end position="180"/>
    </location>
</feature>
<dbReference type="Pfam" id="PF12412">
    <property type="entry name" value="DUF3667"/>
    <property type="match status" value="1"/>
</dbReference>
<evidence type="ECO:0000313" key="2">
    <source>
        <dbReference type="EMBL" id="BDW93054.1"/>
    </source>
</evidence>
<gene>
    <name evidence="2" type="ORF">MACH07_18860</name>
</gene>
<proteinExistence type="predicted"/>
<reference evidence="2 3" key="1">
    <citation type="submission" date="2023-01" db="EMBL/GenBank/DDBJ databases">
        <title>Complete genome sequence of Muricauda aquimarina strain IFOP_LL357.</title>
        <authorList>
            <person name="Gajardo G."/>
            <person name="Ueki S."/>
            <person name="Maruyama F."/>
        </authorList>
    </citation>
    <scope>NUCLEOTIDE SEQUENCE [LARGE SCALE GENOMIC DNA]</scope>
    <source>
        <strain evidence="2 3">IFOP_LL357</strain>
    </source>
</reference>
<keyword evidence="1" id="KW-0472">Membrane</keyword>
<dbReference type="EMBL" id="AP027268">
    <property type="protein sequence ID" value="BDW93054.1"/>
    <property type="molecule type" value="Genomic_DNA"/>
</dbReference>
<feature type="transmembrane region" description="Helical" evidence="1">
    <location>
        <begin position="186"/>
        <end position="209"/>
    </location>
</feature>
<feature type="transmembrane region" description="Helical" evidence="1">
    <location>
        <begin position="221"/>
        <end position="246"/>
    </location>
</feature>